<evidence type="ECO:0000256" key="4">
    <source>
        <dbReference type="ARBA" id="ARBA00022801"/>
    </source>
</evidence>
<reference evidence="8" key="1">
    <citation type="submission" date="2017-02" db="EMBL/GenBank/DDBJ databases">
        <authorList>
            <person name="Varghese N."/>
            <person name="Submissions S."/>
        </authorList>
    </citation>
    <scope>NUCLEOTIDE SEQUENCE [LARGE SCALE GENOMIC DNA]</scope>
    <source>
        <strain evidence="8">UM2</strain>
    </source>
</reference>
<name>A0A1T5CM03_9SPHN</name>
<keyword evidence="6" id="KW-0464">Manganese</keyword>
<dbReference type="AlphaFoldDB" id="A0A1T5CM03"/>
<evidence type="ECO:0000313" key="8">
    <source>
        <dbReference type="Proteomes" id="UP000189818"/>
    </source>
</evidence>
<protein>
    <recommendedName>
        <fullName evidence="9">NUDIX hydrolase</fullName>
    </recommendedName>
</protein>
<sequence length="267" mass="29116">MTRTLPPAIPAATIILLRDRPGAPPEIPMIGRGAHLSFAASRMVFPGGRVDPDDYSFAARPELLVEGPAIDPEDLAHRITAIRETIEEIGLAPGLVGLDDADRLAAIRAALHGGDPLSTIVERHGLRIDPHGIHPFARWRPDHELSRRFDTRFYIARAPDIGEARADGSESSHLVWATAEQHLANRALIFPTIRNLERIGQAGDFESAVALAGRYPIEMVTPWIETREGEHFLCIPDTLGYPVTAAPLAEVDRDSDPNNPSITLNPG</sequence>
<comment type="cofactor">
    <cofactor evidence="2">
        <name>Mg(2+)</name>
        <dbReference type="ChEBI" id="CHEBI:18420"/>
    </cofactor>
</comment>
<dbReference type="PANTHER" id="PTHR12318:SF0">
    <property type="entry name" value="ACYL-COENZYME A DIPHOSPHATASE NUDT19"/>
    <property type="match status" value="1"/>
</dbReference>
<organism evidence="7 8">
    <name type="scientific">Rhizorhabdus histidinilytica</name>
    <dbReference type="NCBI Taxonomy" id="439228"/>
    <lineage>
        <taxon>Bacteria</taxon>
        <taxon>Pseudomonadati</taxon>
        <taxon>Pseudomonadota</taxon>
        <taxon>Alphaproteobacteria</taxon>
        <taxon>Sphingomonadales</taxon>
        <taxon>Sphingomonadaceae</taxon>
        <taxon>Rhizorhabdus</taxon>
    </lineage>
</organism>
<evidence type="ECO:0008006" key="9">
    <source>
        <dbReference type="Google" id="ProtNLM"/>
    </source>
</evidence>
<proteinExistence type="predicted"/>
<evidence type="ECO:0000256" key="1">
    <source>
        <dbReference type="ARBA" id="ARBA00001936"/>
    </source>
</evidence>
<evidence type="ECO:0000256" key="3">
    <source>
        <dbReference type="ARBA" id="ARBA00022723"/>
    </source>
</evidence>
<evidence type="ECO:0000256" key="2">
    <source>
        <dbReference type="ARBA" id="ARBA00001946"/>
    </source>
</evidence>
<dbReference type="GO" id="GO:0046872">
    <property type="term" value="F:metal ion binding"/>
    <property type="evidence" value="ECO:0007669"/>
    <property type="project" value="UniProtKB-KW"/>
</dbReference>
<dbReference type="InterPro" id="IPR039121">
    <property type="entry name" value="NUDT19"/>
</dbReference>
<dbReference type="CDD" id="cd18870">
    <property type="entry name" value="NUDIX_AcylCoAdiphos_Nudt19"/>
    <property type="match status" value="1"/>
</dbReference>
<evidence type="ECO:0000256" key="6">
    <source>
        <dbReference type="ARBA" id="ARBA00023211"/>
    </source>
</evidence>
<dbReference type="InterPro" id="IPR015797">
    <property type="entry name" value="NUDIX_hydrolase-like_dom_sf"/>
</dbReference>
<evidence type="ECO:0000313" key="7">
    <source>
        <dbReference type="EMBL" id="SKB60525.1"/>
    </source>
</evidence>
<keyword evidence="5" id="KW-0460">Magnesium</keyword>
<gene>
    <name evidence="7" type="ORF">SAMN06295920_104156</name>
</gene>
<dbReference type="SUPFAM" id="SSF55811">
    <property type="entry name" value="Nudix"/>
    <property type="match status" value="1"/>
</dbReference>
<dbReference type="STRING" id="439228.SAMN06295920_104156"/>
<dbReference type="PANTHER" id="PTHR12318">
    <property type="entry name" value="TESTOSTERONE-REGULATED PROTEIN RP2"/>
    <property type="match status" value="1"/>
</dbReference>
<dbReference type="Proteomes" id="UP000189818">
    <property type="component" value="Unassembled WGS sequence"/>
</dbReference>
<dbReference type="Gene3D" id="3.90.79.10">
    <property type="entry name" value="Nucleoside Triphosphate Pyrophosphohydrolase"/>
    <property type="match status" value="1"/>
</dbReference>
<keyword evidence="4" id="KW-0378">Hydrolase</keyword>
<dbReference type="GO" id="GO:0016818">
    <property type="term" value="F:hydrolase activity, acting on acid anhydrides, in phosphorus-containing anhydrides"/>
    <property type="evidence" value="ECO:0007669"/>
    <property type="project" value="InterPro"/>
</dbReference>
<keyword evidence="3" id="KW-0479">Metal-binding</keyword>
<accession>A0A1T5CM03</accession>
<keyword evidence="8" id="KW-1185">Reference proteome</keyword>
<dbReference type="EMBL" id="FUYM01000004">
    <property type="protein sequence ID" value="SKB60525.1"/>
    <property type="molecule type" value="Genomic_DNA"/>
</dbReference>
<dbReference type="RefSeq" id="WP_079648066.1">
    <property type="nucleotide sequence ID" value="NZ_FUYM01000004.1"/>
</dbReference>
<comment type="cofactor">
    <cofactor evidence="1">
        <name>Mn(2+)</name>
        <dbReference type="ChEBI" id="CHEBI:29035"/>
    </cofactor>
</comment>
<evidence type="ECO:0000256" key="5">
    <source>
        <dbReference type="ARBA" id="ARBA00022842"/>
    </source>
</evidence>
<dbReference type="OrthoDB" id="7183442at2"/>